<dbReference type="CDD" id="cd06170">
    <property type="entry name" value="LuxR_C_like"/>
    <property type="match status" value="1"/>
</dbReference>
<reference evidence="5 6" key="1">
    <citation type="submission" date="2019-05" db="EMBL/GenBank/DDBJ databases">
        <title>Comparative genomics and metabolomics analyses of clavulanic acid producing Streptomyces species provides insight into specialized metabolism and evolution of beta-lactam biosynthetic gene clusters.</title>
        <authorList>
            <person name="Moore M.A."/>
            <person name="Cruz-Morales P."/>
            <person name="Barona Gomez F."/>
            <person name="Kapil T."/>
        </authorList>
    </citation>
    <scope>NUCLEOTIDE SEQUENCE [LARGE SCALE GENOMIC DNA]</scope>
    <source>
        <strain evidence="5 6">NRRL 5741</strain>
    </source>
</reference>
<dbReference type="GO" id="GO:0003677">
    <property type="term" value="F:DNA binding"/>
    <property type="evidence" value="ECO:0007669"/>
    <property type="project" value="InterPro"/>
</dbReference>
<dbReference type="GO" id="GO:0006355">
    <property type="term" value="P:regulation of DNA-templated transcription"/>
    <property type="evidence" value="ECO:0007669"/>
    <property type="project" value="InterPro"/>
</dbReference>
<dbReference type="InterPro" id="IPR036388">
    <property type="entry name" value="WH-like_DNA-bd_sf"/>
</dbReference>
<feature type="compositionally biased region" description="Gly residues" evidence="3">
    <location>
        <begin position="861"/>
        <end position="894"/>
    </location>
</feature>
<dbReference type="InterPro" id="IPR027417">
    <property type="entry name" value="P-loop_NTPase"/>
</dbReference>
<protein>
    <recommendedName>
        <fullName evidence="4">HTH luxR-type domain-containing protein</fullName>
    </recommendedName>
</protein>
<feature type="region of interest" description="Disordered" evidence="3">
    <location>
        <begin position="1"/>
        <end position="33"/>
    </location>
</feature>
<dbReference type="PANTHER" id="PTHR16305:SF35">
    <property type="entry name" value="TRANSCRIPTIONAL ACTIVATOR DOMAIN"/>
    <property type="match status" value="1"/>
</dbReference>
<keyword evidence="1" id="KW-0547">Nucleotide-binding</keyword>
<accession>A0A646K981</accession>
<feature type="compositionally biased region" description="Pro residues" evidence="3">
    <location>
        <begin position="939"/>
        <end position="950"/>
    </location>
</feature>
<evidence type="ECO:0000259" key="4">
    <source>
        <dbReference type="PROSITE" id="PS50043"/>
    </source>
</evidence>
<keyword evidence="2" id="KW-0067">ATP-binding</keyword>
<dbReference type="OrthoDB" id="3178131at2"/>
<dbReference type="GO" id="GO:0005524">
    <property type="term" value="F:ATP binding"/>
    <property type="evidence" value="ECO:0007669"/>
    <property type="project" value="UniProtKB-KW"/>
</dbReference>
<dbReference type="InterPro" id="IPR041664">
    <property type="entry name" value="AAA_16"/>
</dbReference>
<keyword evidence="6" id="KW-1185">Reference proteome</keyword>
<proteinExistence type="predicted"/>
<gene>
    <name evidence="5" type="ORF">FF041_00480</name>
</gene>
<dbReference type="Pfam" id="PF00196">
    <property type="entry name" value="GerE"/>
    <property type="match status" value="1"/>
</dbReference>
<feature type="region of interest" description="Disordered" evidence="3">
    <location>
        <begin position="847"/>
        <end position="970"/>
    </location>
</feature>
<dbReference type="InterPro" id="IPR016032">
    <property type="entry name" value="Sig_transdc_resp-reg_C-effctor"/>
</dbReference>
<name>A0A646K981_STRJU</name>
<dbReference type="InterPro" id="IPR000792">
    <property type="entry name" value="Tscrpt_reg_LuxR_C"/>
</dbReference>
<dbReference type="PROSITE" id="PS50043">
    <property type="entry name" value="HTH_LUXR_2"/>
    <property type="match status" value="1"/>
</dbReference>
<dbReference type="GO" id="GO:0004016">
    <property type="term" value="F:adenylate cyclase activity"/>
    <property type="evidence" value="ECO:0007669"/>
    <property type="project" value="TreeGrafter"/>
</dbReference>
<evidence type="ECO:0000313" key="5">
    <source>
        <dbReference type="EMBL" id="MQS98728.1"/>
    </source>
</evidence>
<dbReference type="AlphaFoldDB" id="A0A646K981"/>
<dbReference type="PANTHER" id="PTHR16305">
    <property type="entry name" value="TESTICULAR SOLUBLE ADENYLYL CYCLASE"/>
    <property type="match status" value="1"/>
</dbReference>
<dbReference type="Proteomes" id="UP000419138">
    <property type="component" value="Unassembled WGS sequence"/>
</dbReference>
<dbReference type="Gene3D" id="3.40.50.300">
    <property type="entry name" value="P-loop containing nucleotide triphosphate hydrolases"/>
    <property type="match status" value="1"/>
</dbReference>
<dbReference type="EMBL" id="VCLA01000004">
    <property type="protein sequence ID" value="MQS98728.1"/>
    <property type="molecule type" value="Genomic_DNA"/>
</dbReference>
<evidence type="ECO:0000313" key="6">
    <source>
        <dbReference type="Proteomes" id="UP000419138"/>
    </source>
</evidence>
<organism evidence="5 6">
    <name type="scientific">Streptomyces jumonjinensis</name>
    <dbReference type="NCBI Taxonomy" id="1945"/>
    <lineage>
        <taxon>Bacteria</taxon>
        <taxon>Bacillati</taxon>
        <taxon>Actinomycetota</taxon>
        <taxon>Actinomycetes</taxon>
        <taxon>Kitasatosporales</taxon>
        <taxon>Streptomycetaceae</taxon>
        <taxon>Streptomyces</taxon>
    </lineage>
</organism>
<dbReference type="SUPFAM" id="SSF52540">
    <property type="entry name" value="P-loop containing nucleoside triphosphate hydrolases"/>
    <property type="match status" value="1"/>
</dbReference>
<dbReference type="Pfam" id="PF13191">
    <property type="entry name" value="AAA_16"/>
    <property type="match status" value="1"/>
</dbReference>
<sequence>MFLSGRRPDLPPTSPIVAGQKRRERTERTGGSVKFSERDEELRLLDRLYEGCVRGKGAVVLANGSVGCGKTALLQTFASRVKENGGLFLSVTASASERLHLFGLIDQLVSAIRAAGMTADPLAAEEVDVTVSADDQQGAPRIPLGLLQRISRSISEFADRGPLVLGIDDVHFADEPSLQCLRYLIRRIDTSAVLIVMNESSCHERELATLHAETLHLPYCHRIRLGTLTVSGTADQLTRRFGAAPAADRVQRWAEISGGNPLLLNALVEDAPTEDRRPGRDGTAPGAPEPGESFRHAFLRCLHRCEPSMLATARVLAVLGESASPVLIGDFLGIDATSVRRGLADLNSAGLLSQLRFRHDSARQAVLADISPDDLHAMHGRAAGILHASGATAREVAEQLMATHGQTQSSWHVEILREAAREALDAGDAPRTADYLRHASGICDDPAKGAHIAAALAEAQWLIDPVKATRYLPYMSHLVSSGVLTGADAMVPVKHLMWRGDFTQADALLSIIESGAGPAPAHPPWVASPVDVEIGRLWLSFMYPGLARESPAAGAGGDAPLPHTAAARPVSLLTLLNVSATLSGGGDESQGADQVLHGADAASPLIPTLFALVLLIQTHRFDEAVQWSDRLLAEPWTRRVPMRRAMFETIKAAASLRKGDPVTAGESAHTALDVVTAAGWGVVVGLPLALAVRAATERRDFDAVMPYLNTAVPPVMFDTPFALPYLQALGRYHLAMGRPHTALTNFQSCGDLMRQWGTDSPELADWRKDAVAALVAMRQPGRARTLLEEQLSLLGDGRSRARGIALRRLAAISSAPDRQSLLTEAIRILADCGDEFELGRAQADMDATLDTHDRSGLPRGVRGGPGGARGGPGGVRGGPGGSNGAPRGARGGPDSGRSGPRDGPDGSLPAKRAPAPMAYPGRFPAAERQQERATVRDTPPAPARTGPPSPYRTAAPGESTGDDSGGGPALAELTDAERRVGALAVAGCTNREIAFQLFITVSTVEQHLTKIYRKLKVRSRSDLPAELLAFTDLPCFPNGG</sequence>
<feature type="region of interest" description="Disordered" evidence="3">
    <location>
        <begin position="270"/>
        <end position="290"/>
    </location>
</feature>
<evidence type="ECO:0000256" key="3">
    <source>
        <dbReference type="SAM" id="MobiDB-lite"/>
    </source>
</evidence>
<dbReference type="PRINTS" id="PR00038">
    <property type="entry name" value="HTHLUXR"/>
</dbReference>
<evidence type="ECO:0000256" key="1">
    <source>
        <dbReference type="ARBA" id="ARBA00022741"/>
    </source>
</evidence>
<dbReference type="SMART" id="SM00421">
    <property type="entry name" value="HTH_LUXR"/>
    <property type="match status" value="1"/>
</dbReference>
<comment type="caution">
    <text evidence="5">The sequence shown here is derived from an EMBL/GenBank/DDBJ whole genome shotgun (WGS) entry which is preliminary data.</text>
</comment>
<dbReference type="SUPFAM" id="SSF46894">
    <property type="entry name" value="C-terminal effector domain of the bipartite response regulators"/>
    <property type="match status" value="1"/>
</dbReference>
<evidence type="ECO:0000256" key="2">
    <source>
        <dbReference type="ARBA" id="ARBA00022840"/>
    </source>
</evidence>
<dbReference type="GO" id="GO:0005737">
    <property type="term" value="C:cytoplasm"/>
    <property type="evidence" value="ECO:0007669"/>
    <property type="project" value="TreeGrafter"/>
</dbReference>
<feature type="domain" description="HTH luxR-type" evidence="4">
    <location>
        <begin position="966"/>
        <end position="1031"/>
    </location>
</feature>
<dbReference type="Gene3D" id="1.10.10.10">
    <property type="entry name" value="Winged helix-like DNA-binding domain superfamily/Winged helix DNA-binding domain"/>
    <property type="match status" value="1"/>
</dbReference>